<dbReference type="EMBL" id="CP144522">
    <property type="protein sequence ID" value="WWC69774.1"/>
    <property type="molecule type" value="Genomic_DNA"/>
</dbReference>
<name>A0A1B9I8U2_9TREE</name>
<evidence type="ECO:0000313" key="2">
    <source>
        <dbReference type="EMBL" id="WWC69774.1"/>
    </source>
</evidence>
<reference evidence="2" key="4">
    <citation type="submission" date="2024-02" db="EMBL/GenBank/DDBJ databases">
        <title>Comparative genomics of Cryptococcus and Kwoniella reveals pathogenesis evolution and contrasting modes of karyotype evolution via chromosome fusion or intercentromeric recombination.</title>
        <authorList>
            <person name="Coelho M.A."/>
            <person name="David-Palma M."/>
            <person name="Shea T."/>
            <person name="Bowers K."/>
            <person name="McGinley-Smith S."/>
            <person name="Mohammad A.W."/>
            <person name="Gnirke A."/>
            <person name="Yurkov A.M."/>
            <person name="Nowrousian M."/>
            <person name="Sun S."/>
            <person name="Cuomo C.A."/>
            <person name="Heitman J."/>
        </authorList>
    </citation>
    <scope>NUCLEOTIDE SEQUENCE</scope>
    <source>
        <strain evidence="2">CBS 10737</strain>
    </source>
</reference>
<dbReference type="RefSeq" id="XP_019013217.1">
    <property type="nucleotide sequence ID" value="XM_019153056.1"/>
</dbReference>
<keyword evidence="3" id="KW-1185">Reference proteome</keyword>
<dbReference type="SUPFAM" id="SSF54637">
    <property type="entry name" value="Thioesterase/thiol ester dehydrase-isomerase"/>
    <property type="match status" value="1"/>
</dbReference>
<dbReference type="Proteomes" id="UP000094020">
    <property type="component" value="Chromosome 4"/>
</dbReference>
<organism evidence="1">
    <name type="scientific">Kwoniella pini CBS 10737</name>
    <dbReference type="NCBI Taxonomy" id="1296096"/>
    <lineage>
        <taxon>Eukaryota</taxon>
        <taxon>Fungi</taxon>
        <taxon>Dikarya</taxon>
        <taxon>Basidiomycota</taxon>
        <taxon>Agaricomycotina</taxon>
        <taxon>Tremellomycetes</taxon>
        <taxon>Tremellales</taxon>
        <taxon>Cryptococcaceae</taxon>
        <taxon>Kwoniella</taxon>
    </lineage>
</organism>
<reference evidence="1" key="3">
    <citation type="submission" date="2016-07" db="EMBL/GenBank/DDBJ databases">
        <title>Evolution of pathogenesis and genome organization in the Tremellales.</title>
        <authorList>
            <person name="Cuomo C."/>
            <person name="Litvintseva A."/>
            <person name="Heitman J."/>
            <person name="Chen Y."/>
            <person name="Sun S."/>
            <person name="Springer D."/>
            <person name="Dromer F."/>
            <person name="Young S."/>
            <person name="Zeng Q."/>
            <person name="Chapman S."/>
            <person name="Gujja S."/>
            <person name="Saif S."/>
            <person name="Birren B."/>
        </authorList>
    </citation>
    <scope>NUCLEOTIDE SEQUENCE</scope>
    <source>
        <strain evidence="1">CBS 10737</strain>
    </source>
</reference>
<dbReference type="AlphaFoldDB" id="A0A1B9I8U2"/>
<sequence length="247" mass="28130">MLKDLGKDGSATEYNAPSPYTRRMWAGGSIQWSNNNSLKIGDDVTQIVTIPKVEFKKDMIFVNQQLLIYPGIRSNSQSSKKNDDSWSIKEIRTHVFRKEPTFNTVHQIASSEKSTYSQKSSRTIQPIHSFKYIPDSTLLFLYSALTNNPHKVHYDYEWTIKEEGHEKPLVHGPLTATLLVELAGQLKPDKKIKEFKYRATNPMTIDREIRLSASRSTSKEGPLDTSTFELIAEQSSKIGMKAFASFH</sequence>
<dbReference type="KEGG" id="kpin:30169651"/>
<dbReference type="Gene3D" id="3.10.129.10">
    <property type="entry name" value="Hotdog Thioesterase"/>
    <property type="match status" value="1"/>
</dbReference>
<dbReference type="OrthoDB" id="3257538at2759"/>
<dbReference type="GO" id="GO:0019171">
    <property type="term" value="F:(3R)-hydroxyacyl-[acyl-carrier-protein] dehydratase activity"/>
    <property type="evidence" value="ECO:0007669"/>
    <property type="project" value="TreeGrafter"/>
</dbReference>
<proteinExistence type="predicted"/>
<dbReference type="InterPro" id="IPR029069">
    <property type="entry name" value="HotDog_dom_sf"/>
</dbReference>
<dbReference type="STRING" id="1296096.A0A1B9I8U2"/>
<dbReference type="EMBL" id="KI894008">
    <property type="protein sequence ID" value="OCF51998.1"/>
    <property type="molecule type" value="Genomic_DNA"/>
</dbReference>
<evidence type="ECO:0000313" key="1">
    <source>
        <dbReference type="EMBL" id="OCF51998.1"/>
    </source>
</evidence>
<gene>
    <name evidence="1" type="ORF">I206_01282</name>
    <name evidence="2" type="ORF">I206_103717</name>
</gene>
<dbReference type="GO" id="GO:0005739">
    <property type="term" value="C:mitochondrion"/>
    <property type="evidence" value="ECO:0007669"/>
    <property type="project" value="TreeGrafter"/>
</dbReference>
<reference evidence="2" key="2">
    <citation type="submission" date="2013-07" db="EMBL/GenBank/DDBJ databases">
        <authorList>
            <consortium name="The Broad Institute Genome Sequencing Platform"/>
            <person name="Cuomo C."/>
            <person name="Litvintseva A."/>
            <person name="Chen Y."/>
            <person name="Heitman J."/>
            <person name="Sun S."/>
            <person name="Springer D."/>
            <person name="Dromer F."/>
            <person name="Young S.K."/>
            <person name="Zeng Q."/>
            <person name="Gargeya S."/>
            <person name="Fitzgerald M."/>
            <person name="Abouelleil A."/>
            <person name="Alvarado L."/>
            <person name="Berlin A.M."/>
            <person name="Chapman S.B."/>
            <person name="Dewar J."/>
            <person name="Goldberg J."/>
            <person name="Griggs A."/>
            <person name="Gujja S."/>
            <person name="Hansen M."/>
            <person name="Howarth C."/>
            <person name="Imamovic A."/>
            <person name="Larimer J."/>
            <person name="McCowan C."/>
            <person name="Murphy C."/>
            <person name="Pearson M."/>
            <person name="Priest M."/>
            <person name="Roberts A."/>
            <person name="Saif S."/>
            <person name="Shea T."/>
            <person name="Sykes S."/>
            <person name="Wortman J."/>
            <person name="Nusbaum C."/>
            <person name="Birren B."/>
        </authorList>
    </citation>
    <scope>NUCLEOTIDE SEQUENCE</scope>
    <source>
        <strain evidence="2">CBS 10737</strain>
    </source>
</reference>
<dbReference type="InterPro" id="IPR052741">
    <property type="entry name" value="Mitochondrial_HTD2"/>
</dbReference>
<protein>
    <recommendedName>
        <fullName evidence="4">Mesaconyl-C4 CoA hydratase</fullName>
    </recommendedName>
</protein>
<evidence type="ECO:0000313" key="3">
    <source>
        <dbReference type="Proteomes" id="UP000094020"/>
    </source>
</evidence>
<dbReference type="PANTHER" id="PTHR28152">
    <property type="entry name" value="HYDROXYACYL-THIOESTER DEHYDRATASE TYPE 2, MITOCHONDRIAL"/>
    <property type="match status" value="1"/>
</dbReference>
<evidence type="ECO:0008006" key="4">
    <source>
        <dbReference type="Google" id="ProtNLM"/>
    </source>
</evidence>
<dbReference type="GeneID" id="30169651"/>
<accession>A0A1B9I8U2</accession>
<dbReference type="PANTHER" id="PTHR28152:SF1">
    <property type="entry name" value="HYDROXYACYL-THIOESTER DEHYDRATASE TYPE 2, MITOCHONDRIAL"/>
    <property type="match status" value="1"/>
</dbReference>
<reference evidence="1" key="1">
    <citation type="submission" date="2013-07" db="EMBL/GenBank/DDBJ databases">
        <title>The Genome Sequence of Cryptococcus pinus CBS10737.</title>
        <authorList>
            <consortium name="The Broad Institute Genome Sequencing Platform"/>
            <person name="Cuomo C."/>
            <person name="Litvintseva A."/>
            <person name="Chen Y."/>
            <person name="Heitman J."/>
            <person name="Sun S."/>
            <person name="Springer D."/>
            <person name="Dromer F."/>
            <person name="Young S.K."/>
            <person name="Zeng Q."/>
            <person name="Gargeya S."/>
            <person name="Fitzgerald M."/>
            <person name="Abouelleil A."/>
            <person name="Alvarado L."/>
            <person name="Berlin A.M."/>
            <person name="Chapman S.B."/>
            <person name="Dewar J."/>
            <person name="Goldberg J."/>
            <person name="Griggs A."/>
            <person name="Gujja S."/>
            <person name="Hansen M."/>
            <person name="Howarth C."/>
            <person name="Imamovic A."/>
            <person name="Larimer J."/>
            <person name="McCowan C."/>
            <person name="Murphy C."/>
            <person name="Pearson M."/>
            <person name="Priest M."/>
            <person name="Roberts A."/>
            <person name="Saif S."/>
            <person name="Shea T."/>
            <person name="Sykes S."/>
            <person name="Wortman J."/>
            <person name="Nusbaum C."/>
            <person name="Birren B."/>
        </authorList>
    </citation>
    <scope>NUCLEOTIDE SEQUENCE [LARGE SCALE GENOMIC DNA]</scope>
    <source>
        <strain evidence="1">CBS 10737</strain>
    </source>
</reference>